<dbReference type="PROSITE" id="PS51686">
    <property type="entry name" value="SAM_MT_RSMB_NOP"/>
    <property type="match status" value="1"/>
</dbReference>
<dbReference type="SUPFAM" id="SSF48013">
    <property type="entry name" value="NusB-like"/>
    <property type="match status" value="1"/>
</dbReference>
<dbReference type="EC" id="2.1.1.176" evidence="8"/>
<dbReference type="Gene3D" id="1.10.940.10">
    <property type="entry name" value="NusB-like"/>
    <property type="match status" value="1"/>
</dbReference>
<keyword evidence="1 5" id="KW-0489">Methyltransferase</keyword>
<dbReference type="EMBL" id="JAUSXK010000001">
    <property type="protein sequence ID" value="MDQ0645473.1"/>
    <property type="molecule type" value="Genomic_DNA"/>
</dbReference>
<dbReference type="InterPro" id="IPR001678">
    <property type="entry name" value="MeTrfase_RsmB-F_NOP2_dom"/>
</dbReference>
<dbReference type="InterPro" id="IPR049560">
    <property type="entry name" value="MeTrfase_RsmB-F_NOP2_cat"/>
</dbReference>
<keyword evidence="2 5" id="KW-0808">Transferase</keyword>
<feature type="active site" description="Nucleophile" evidence="5">
    <location>
        <position position="420"/>
    </location>
</feature>
<comment type="similarity">
    <text evidence="5">Belongs to the class I-like SAM-binding methyltransferase superfamily. RsmB/NOP family.</text>
</comment>
<dbReference type="InterPro" id="IPR023267">
    <property type="entry name" value="RCMT"/>
</dbReference>
<feature type="binding site" evidence="5">
    <location>
        <position position="349"/>
    </location>
    <ligand>
        <name>S-adenosyl-L-methionine</name>
        <dbReference type="ChEBI" id="CHEBI:59789"/>
    </ligand>
</feature>
<evidence type="ECO:0000256" key="5">
    <source>
        <dbReference type="PROSITE-ProRule" id="PRU01023"/>
    </source>
</evidence>
<keyword evidence="4 5" id="KW-0694">RNA-binding</keyword>
<feature type="compositionally biased region" description="Basic and acidic residues" evidence="6">
    <location>
        <begin position="1"/>
        <end position="17"/>
    </location>
</feature>
<evidence type="ECO:0000256" key="4">
    <source>
        <dbReference type="ARBA" id="ARBA00022884"/>
    </source>
</evidence>
<proteinExistence type="inferred from homology"/>
<dbReference type="SUPFAM" id="SSF53335">
    <property type="entry name" value="S-adenosyl-L-methionine-dependent methyltransferases"/>
    <property type="match status" value="1"/>
</dbReference>
<dbReference type="Proteomes" id="UP001239085">
    <property type="component" value="Unassembled WGS sequence"/>
</dbReference>
<name>A0ABU0PDS8_9MICO</name>
<dbReference type="InterPro" id="IPR035926">
    <property type="entry name" value="NusB-like_sf"/>
</dbReference>
<feature type="region of interest" description="Disordered" evidence="6">
    <location>
        <begin position="1"/>
        <end position="43"/>
    </location>
</feature>
<feature type="domain" description="SAM-dependent MTase RsmB/NOP-type" evidence="7">
    <location>
        <begin position="189"/>
        <end position="488"/>
    </location>
</feature>
<dbReference type="Gene3D" id="3.40.50.150">
    <property type="entry name" value="Vaccinia Virus protein VP39"/>
    <property type="match status" value="1"/>
</dbReference>
<dbReference type="PANTHER" id="PTHR22807">
    <property type="entry name" value="NOP2 YEAST -RELATED NOL1/NOP2/FMU SUN DOMAIN-CONTAINING"/>
    <property type="match status" value="1"/>
</dbReference>
<dbReference type="InterPro" id="IPR029063">
    <property type="entry name" value="SAM-dependent_MTases_sf"/>
</dbReference>
<reference evidence="8 9" key="1">
    <citation type="submission" date="2023-07" db="EMBL/GenBank/DDBJ databases">
        <title>Comparative genomics of wheat-associated soil bacteria to identify genetic determinants of phenazine resistance.</title>
        <authorList>
            <person name="Mouncey N."/>
        </authorList>
    </citation>
    <scope>NUCLEOTIDE SEQUENCE [LARGE SCALE GENOMIC DNA]</scope>
    <source>
        <strain evidence="8 9">W2I7</strain>
    </source>
</reference>
<evidence type="ECO:0000313" key="9">
    <source>
        <dbReference type="Proteomes" id="UP001239085"/>
    </source>
</evidence>
<accession>A0ABU0PDS8</accession>
<gene>
    <name evidence="8" type="ORF">QFZ46_003633</name>
</gene>
<feature type="binding site" evidence="5">
    <location>
        <position position="367"/>
    </location>
    <ligand>
        <name>S-adenosyl-L-methionine</name>
        <dbReference type="ChEBI" id="CHEBI:59789"/>
    </ligand>
</feature>
<evidence type="ECO:0000256" key="3">
    <source>
        <dbReference type="ARBA" id="ARBA00022691"/>
    </source>
</evidence>
<dbReference type="GO" id="GO:0008168">
    <property type="term" value="F:methyltransferase activity"/>
    <property type="evidence" value="ECO:0007669"/>
    <property type="project" value="UniProtKB-KW"/>
</dbReference>
<feature type="binding site" evidence="5">
    <location>
        <position position="323"/>
    </location>
    <ligand>
        <name>S-adenosyl-L-methionine</name>
        <dbReference type="ChEBI" id="CHEBI:59789"/>
    </ligand>
</feature>
<sequence length="501" mass="53188">MTGENRRGGRHEGDKSRGPARGGRTQRSSPSDRATRQTRGVQPARRVAYDVLRAVSGSDAYANLLLPSAIAEAALNPQDAALATELAYGTLRRRGTYDAIIASAAGRPIDDIDEAVLDALRLATHQLLATRVASHAAVNESVNLVAAELGRGPSGFTNAVLRRISRDTPGEWQERIEREARSDDERLGLRTAHPVWIIRALRRALASENREDELEALLEADNVSPEVTLVALPGLAERGLPARPYATTAFGSPGGDPHTIIAASGGTVRVQDEGSQLVALALAGAAPIRAGEQWLDLCAGPGGKTALLAAIARQHDVTLEANEVVPTRARLVRNALKSVPVDVTVHEEDGRGLTAANPGRYDRILVDAPCTGLGALRRRPEARWRKTPADVAELVPLQEQLLAGALDALAPGGIVAYVTCSPHLAETSGVVSEVLCAREDVVELDAGAVLSHVAQSPIDLASDGSGRVQLWPHRHGTDAMFLALLQRTDTSRTINDTETGE</sequence>
<feature type="compositionally biased region" description="Polar residues" evidence="6">
    <location>
        <begin position="25"/>
        <end position="40"/>
    </location>
</feature>
<dbReference type="CDD" id="cd02440">
    <property type="entry name" value="AdoMet_MTases"/>
    <property type="match status" value="1"/>
</dbReference>
<evidence type="ECO:0000256" key="2">
    <source>
        <dbReference type="ARBA" id="ARBA00022679"/>
    </source>
</evidence>
<evidence type="ECO:0000313" key="8">
    <source>
        <dbReference type="EMBL" id="MDQ0645473.1"/>
    </source>
</evidence>
<evidence type="ECO:0000256" key="6">
    <source>
        <dbReference type="SAM" id="MobiDB-lite"/>
    </source>
</evidence>
<dbReference type="PRINTS" id="PR02008">
    <property type="entry name" value="RCMTFAMILY"/>
</dbReference>
<dbReference type="Pfam" id="PF01029">
    <property type="entry name" value="NusB"/>
    <property type="match status" value="1"/>
</dbReference>
<dbReference type="InterPro" id="IPR006027">
    <property type="entry name" value="NusB_RsmB_TIM44"/>
</dbReference>
<comment type="caution">
    <text evidence="8">The sequence shown here is derived from an EMBL/GenBank/DDBJ whole genome shotgun (WGS) entry which is preliminary data.</text>
</comment>
<evidence type="ECO:0000256" key="1">
    <source>
        <dbReference type="ARBA" id="ARBA00022603"/>
    </source>
</evidence>
<organism evidence="8 9">
    <name type="scientific">Microbacterium murale</name>
    <dbReference type="NCBI Taxonomy" id="1081040"/>
    <lineage>
        <taxon>Bacteria</taxon>
        <taxon>Bacillati</taxon>
        <taxon>Actinomycetota</taxon>
        <taxon>Actinomycetes</taxon>
        <taxon>Micrococcales</taxon>
        <taxon>Microbacteriaceae</taxon>
        <taxon>Microbacterium</taxon>
    </lineage>
</organism>
<feature type="binding site" evidence="5">
    <location>
        <begin position="298"/>
        <end position="304"/>
    </location>
    <ligand>
        <name>S-adenosyl-L-methionine</name>
        <dbReference type="ChEBI" id="CHEBI:59789"/>
    </ligand>
</feature>
<evidence type="ECO:0000259" key="7">
    <source>
        <dbReference type="PROSITE" id="PS51686"/>
    </source>
</evidence>
<keyword evidence="9" id="KW-1185">Reference proteome</keyword>
<dbReference type="PANTHER" id="PTHR22807:SF53">
    <property type="entry name" value="RIBOSOMAL RNA SMALL SUBUNIT METHYLTRANSFERASE B-RELATED"/>
    <property type="match status" value="1"/>
</dbReference>
<keyword evidence="3 5" id="KW-0949">S-adenosyl-L-methionine</keyword>
<dbReference type="Pfam" id="PF01189">
    <property type="entry name" value="Methyltr_RsmB-F"/>
    <property type="match status" value="1"/>
</dbReference>
<protein>
    <submittedName>
        <fullName evidence="8">16S rRNA (Cytosine967-C5)-methyltransferase</fullName>
        <ecNumber evidence="8">2.1.1.176</ecNumber>
    </submittedName>
</protein>
<dbReference type="GO" id="GO:0032259">
    <property type="term" value="P:methylation"/>
    <property type="evidence" value="ECO:0007669"/>
    <property type="project" value="UniProtKB-KW"/>
</dbReference>